<dbReference type="SUPFAM" id="SSF102114">
    <property type="entry name" value="Radical SAM enzymes"/>
    <property type="match status" value="1"/>
</dbReference>
<protein>
    <submittedName>
        <fullName evidence="8">Radical SAM protein</fullName>
    </submittedName>
</protein>
<dbReference type="PANTHER" id="PTHR43409">
    <property type="entry name" value="ANAEROBIC MAGNESIUM-PROTOPORPHYRIN IX MONOMETHYL ESTER CYCLASE-RELATED"/>
    <property type="match status" value="1"/>
</dbReference>
<evidence type="ECO:0000256" key="4">
    <source>
        <dbReference type="ARBA" id="ARBA00023004"/>
    </source>
</evidence>
<dbReference type="SMART" id="SM00729">
    <property type="entry name" value="Elp3"/>
    <property type="match status" value="1"/>
</dbReference>
<proteinExistence type="predicted"/>
<dbReference type="InterPro" id="IPR051198">
    <property type="entry name" value="BchE-like"/>
</dbReference>
<reference evidence="8 9" key="1">
    <citation type="submission" date="2020-08" db="EMBL/GenBank/DDBJ databases">
        <title>Bridging the membrane lipid divide: bacteria of the FCB group superphylum have the potential to synthesize archaeal ether lipids.</title>
        <authorList>
            <person name="Villanueva L."/>
            <person name="Von Meijenfeldt F.A.B."/>
            <person name="Westbye A.B."/>
            <person name="Yadav S."/>
            <person name="Hopmans E.C."/>
            <person name="Dutilh B.E."/>
            <person name="Sinninghe Damste J.S."/>
        </authorList>
    </citation>
    <scope>NUCLEOTIDE SEQUENCE [LARGE SCALE GENOMIC DNA]</scope>
    <source>
        <strain evidence="8">NIOZ-UU30</strain>
    </source>
</reference>
<keyword evidence="5" id="KW-0411">Iron-sulfur</keyword>
<dbReference type="GO" id="GO:0005829">
    <property type="term" value="C:cytosol"/>
    <property type="evidence" value="ECO:0007669"/>
    <property type="project" value="TreeGrafter"/>
</dbReference>
<comment type="caution">
    <text evidence="8">The sequence shown here is derived from an EMBL/GenBank/DDBJ whole genome shotgun (WGS) entry which is preliminary data.</text>
</comment>
<keyword evidence="2" id="KW-0949">S-adenosyl-L-methionine</keyword>
<evidence type="ECO:0000256" key="3">
    <source>
        <dbReference type="ARBA" id="ARBA00022723"/>
    </source>
</evidence>
<dbReference type="SFLD" id="SFLDS00029">
    <property type="entry name" value="Radical_SAM"/>
    <property type="match status" value="1"/>
</dbReference>
<dbReference type="Gene3D" id="3.80.30.20">
    <property type="entry name" value="tm_1862 like domain"/>
    <property type="match status" value="1"/>
</dbReference>
<comment type="cofactor">
    <cofactor evidence="1">
        <name>[4Fe-4S] cluster</name>
        <dbReference type="ChEBI" id="CHEBI:49883"/>
    </cofactor>
</comment>
<dbReference type="EMBL" id="JACNJH010000116">
    <property type="protein sequence ID" value="MBC8360991.1"/>
    <property type="molecule type" value="Genomic_DNA"/>
</dbReference>
<dbReference type="InterPro" id="IPR058240">
    <property type="entry name" value="rSAM_sf"/>
</dbReference>
<dbReference type="InterPro" id="IPR023404">
    <property type="entry name" value="rSAM_horseshoe"/>
</dbReference>
<evidence type="ECO:0000256" key="2">
    <source>
        <dbReference type="ARBA" id="ARBA00022691"/>
    </source>
</evidence>
<dbReference type="InterPro" id="IPR007197">
    <property type="entry name" value="rSAM"/>
</dbReference>
<sequence length="648" mass="72231">MKTALIYPPSANPTAPYLSVPALTGYLRSNGVEVVPIDANIGAYDRLLQPSVLKALAQRVQARLTKLQQKPRLNHTDQLLFGRLWRGREAGRTAIKEIRTALEILRDRSKDLFFDPACYESALITVEAALSLISAAYAPLSMDFISYRTPFALLNASEIQKDARPNRNPFHDYFCELGERLAREQVRLAGISIAFPGQIQPAYALAYLLKRRLPELHLTVGGPAITQILVRLNPDELARGLGPFDTAVLFEGEQALLKLSRAVEKGERPAGVHRGEICQDLKALPAPDFDGLPLDRYLSPGLVLPYDPTRGCYWGKCAFCHYGLAEVGTARYRERPIARICEHLKLLTEKYDCRTFHFSQDTLAPRTAQKMARAFVSANLSIQWASDMRPEPALSPACCRDLADGGALALALGIESGAPRILNLMQKGIDPADIQAALSHLAEAGIATEAMCFTDFPGETYQEAMATIRLLRTFRNRIALFICGEFSLTPGARTARYPKDFGLAEVWQVSRDEFIKSPFFREKTASKTPRQQAKIDEAVAELSASYWLHNYPWAGSLSTAHTLLWYARYGPAVFRHMVGVRKSGRGSSASGRRSFSGYNPAEIIPLSETREIDIWETLNYEQRAVSRSAYHELADQIPPVFNRRGSRR</sequence>
<dbReference type="AlphaFoldDB" id="A0A8J6NVK4"/>
<dbReference type="PANTHER" id="PTHR43409:SF7">
    <property type="entry name" value="BLL1977 PROTEIN"/>
    <property type="match status" value="1"/>
</dbReference>
<dbReference type="PROSITE" id="PS51918">
    <property type="entry name" value="RADICAL_SAM"/>
    <property type="match status" value="1"/>
</dbReference>
<organism evidence="8 9">
    <name type="scientific">Candidatus Desulfatibia profunda</name>
    <dbReference type="NCBI Taxonomy" id="2841695"/>
    <lineage>
        <taxon>Bacteria</taxon>
        <taxon>Pseudomonadati</taxon>
        <taxon>Thermodesulfobacteriota</taxon>
        <taxon>Desulfobacteria</taxon>
        <taxon>Desulfobacterales</taxon>
        <taxon>Desulfobacterales incertae sedis</taxon>
        <taxon>Candidatus Desulfatibia</taxon>
    </lineage>
</organism>
<name>A0A8J6NVK4_9BACT</name>
<dbReference type="GO" id="GO:0031419">
    <property type="term" value="F:cobalamin binding"/>
    <property type="evidence" value="ECO:0007669"/>
    <property type="project" value="InterPro"/>
</dbReference>
<evidence type="ECO:0000259" key="6">
    <source>
        <dbReference type="PROSITE" id="PS51332"/>
    </source>
</evidence>
<evidence type="ECO:0000256" key="1">
    <source>
        <dbReference type="ARBA" id="ARBA00001966"/>
    </source>
</evidence>
<dbReference type="InterPro" id="IPR006158">
    <property type="entry name" value="Cobalamin-bd"/>
</dbReference>
<dbReference type="GO" id="GO:0003824">
    <property type="term" value="F:catalytic activity"/>
    <property type="evidence" value="ECO:0007669"/>
    <property type="project" value="InterPro"/>
</dbReference>
<dbReference type="GO" id="GO:0051536">
    <property type="term" value="F:iron-sulfur cluster binding"/>
    <property type="evidence" value="ECO:0007669"/>
    <property type="project" value="UniProtKB-KW"/>
</dbReference>
<evidence type="ECO:0000259" key="7">
    <source>
        <dbReference type="PROSITE" id="PS51918"/>
    </source>
</evidence>
<evidence type="ECO:0000313" key="9">
    <source>
        <dbReference type="Proteomes" id="UP000603434"/>
    </source>
</evidence>
<feature type="domain" description="Radical SAM core" evidence="7">
    <location>
        <begin position="298"/>
        <end position="516"/>
    </location>
</feature>
<dbReference type="PROSITE" id="PS51332">
    <property type="entry name" value="B12_BINDING"/>
    <property type="match status" value="1"/>
</dbReference>
<accession>A0A8J6NVK4</accession>
<evidence type="ECO:0000256" key="5">
    <source>
        <dbReference type="ARBA" id="ARBA00023014"/>
    </source>
</evidence>
<evidence type="ECO:0000313" key="8">
    <source>
        <dbReference type="EMBL" id="MBC8360991.1"/>
    </source>
</evidence>
<gene>
    <name evidence="8" type="ORF">H8E23_06315</name>
</gene>
<keyword evidence="4" id="KW-0408">Iron</keyword>
<dbReference type="InterPro" id="IPR006638">
    <property type="entry name" value="Elp3/MiaA/NifB-like_rSAM"/>
</dbReference>
<dbReference type="Pfam" id="PF04055">
    <property type="entry name" value="Radical_SAM"/>
    <property type="match status" value="1"/>
</dbReference>
<dbReference type="SFLD" id="SFLDG01082">
    <property type="entry name" value="B12-binding_domain_containing"/>
    <property type="match status" value="1"/>
</dbReference>
<dbReference type="GO" id="GO:0046872">
    <property type="term" value="F:metal ion binding"/>
    <property type="evidence" value="ECO:0007669"/>
    <property type="project" value="UniProtKB-KW"/>
</dbReference>
<dbReference type="Proteomes" id="UP000603434">
    <property type="component" value="Unassembled WGS sequence"/>
</dbReference>
<keyword evidence="3" id="KW-0479">Metal-binding</keyword>
<feature type="domain" description="B12-binding" evidence="6">
    <location>
        <begin position="176"/>
        <end position="270"/>
    </location>
</feature>